<dbReference type="OrthoDB" id="21416at2759"/>
<evidence type="ECO:0000313" key="4">
    <source>
        <dbReference type="EMBL" id="KAA8902942.1"/>
    </source>
</evidence>
<dbReference type="PROSITE" id="PS50837">
    <property type="entry name" value="NACHT"/>
    <property type="match status" value="1"/>
</dbReference>
<evidence type="ECO:0000259" key="3">
    <source>
        <dbReference type="PROSITE" id="PS50837"/>
    </source>
</evidence>
<comment type="caution">
    <text evidence="4">The sequence shown here is derived from an EMBL/GenBank/DDBJ whole genome shotgun (WGS) entry which is preliminary data.</text>
</comment>
<keyword evidence="1" id="KW-0677">Repeat</keyword>
<feature type="region of interest" description="Disordered" evidence="2">
    <location>
        <begin position="21"/>
        <end position="77"/>
    </location>
</feature>
<dbReference type="Pfam" id="PF22939">
    <property type="entry name" value="WHD_GPIID"/>
    <property type="match status" value="1"/>
</dbReference>
<reference evidence="4 5" key="1">
    <citation type="submission" date="2019-09" db="EMBL/GenBank/DDBJ databases">
        <title>Draft genome of the ectomycorrhizal ascomycete Sphaerosporella brunnea.</title>
        <authorList>
            <consortium name="DOE Joint Genome Institute"/>
            <person name="Benucci G.M."/>
            <person name="Marozzi G."/>
            <person name="Antonielli L."/>
            <person name="Sanchez S."/>
            <person name="Marco P."/>
            <person name="Wang X."/>
            <person name="Falini L.B."/>
            <person name="Barry K."/>
            <person name="Haridas S."/>
            <person name="Lipzen A."/>
            <person name="Labutti K."/>
            <person name="Grigoriev I.V."/>
            <person name="Murat C."/>
            <person name="Martin F."/>
            <person name="Albertini E."/>
            <person name="Donnini D."/>
            <person name="Bonito G."/>
        </authorList>
    </citation>
    <scope>NUCLEOTIDE SEQUENCE [LARGE SCALE GENOMIC DNA]</scope>
    <source>
        <strain evidence="4 5">Sb_GMNB300</strain>
    </source>
</reference>
<evidence type="ECO:0000256" key="1">
    <source>
        <dbReference type="ARBA" id="ARBA00022737"/>
    </source>
</evidence>
<dbReference type="InParanoid" id="A0A5J5ETL7"/>
<dbReference type="InterPro" id="IPR002110">
    <property type="entry name" value="Ankyrin_rpt"/>
</dbReference>
<dbReference type="Pfam" id="PF24883">
    <property type="entry name" value="NPHP3_N"/>
    <property type="match status" value="1"/>
</dbReference>
<dbReference type="Gene3D" id="3.40.50.300">
    <property type="entry name" value="P-loop containing nucleotide triphosphate hydrolases"/>
    <property type="match status" value="1"/>
</dbReference>
<dbReference type="SMART" id="SM00248">
    <property type="entry name" value="ANK"/>
    <property type="match status" value="4"/>
</dbReference>
<dbReference type="InterPro" id="IPR007111">
    <property type="entry name" value="NACHT_NTPase"/>
</dbReference>
<gene>
    <name evidence="4" type="ORF">FN846DRAFT_954798</name>
</gene>
<name>A0A5J5ETL7_9PEZI</name>
<proteinExistence type="predicted"/>
<dbReference type="PANTHER" id="PTHR10039:SF17">
    <property type="entry name" value="FUNGAL STAND N-TERMINAL GOODBYE DOMAIN-CONTAINING PROTEIN-RELATED"/>
    <property type="match status" value="1"/>
</dbReference>
<dbReference type="InterPro" id="IPR036770">
    <property type="entry name" value="Ankyrin_rpt-contain_sf"/>
</dbReference>
<dbReference type="SUPFAM" id="SSF48403">
    <property type="entry name" value="Ankyrin repeat"/>
    <property type="match status" value="1"/>
</dbReference>
<protein>
    <recommendedName>
        <fullName evidence="3">NACHT domain-containing protein</fullName>
    </recommendedName>
</protein>
<dbReference type="Pfam" id="PF12796">
    <property type="entry name" value="Ank_2"/>
    <property type="match status" value="1"/>
</dbReference>
<keyword evidence="5" id="KW-1185">Reference proteome</keyword>
<dbReference type="Gene3D" id="1.25.40.20">
    <property type="entry name" value="Ankyrin repeat-containing domain"/>
    <property type="match status" value="1"/>
</dbReference>
<accession>A0A5J5ETL7</accession>
<dbReference type="AlphaFoldDB" id="A0A5J5ETL7"/>
<dbReference type="InterPro" id="IPR056884">
    <property type="entry name" value="NPHP3-like_N"/>
</dbReference>
<feature type="domain" description="NACHT" evidence="3">
    <location>
        <begin position="389"/>
        <end position="509"/>
    </location>
</feature>
<dbReference type="Proteomes" id="UP000326924">
    <property type="component" value="Unassembled WGS sequence"/>
</dbReference>
<evidence type="ECO:0000256" key="2">
    <source>
        <dbReference type="SAM" id="MobiDB-lite"/>
    </source>
</evidence>
<dbReference type="Pfam" id="PF24809">
    <property type="entry name" value="DUF7708"/>
    <property type="match status" value="1"/>
</dbReference>
<dbReference type="InterPro" id="IPR027417">
    <property type="entry name" value="P-loop_NTPase"/>
</dbReference>
<sequence>MSKRAWIRVHWGRLWGRLWGSQKQGASSSPPSNAGPETRVVEGHDSPLSKNSPESGPSVATEADPPRRTSDPDPWDRAYTLAKEHPTLTPSERKLLDSRSANDTVLSVLHDAMKAAEDRNSNMWRYTKPGTGEAVVVREKFDRIVKGLDRYSKIVDVAIGGQPTIVSICWGTMRSLLFVYLNHVENLQGVVAALETILVTMARCEFYEKIYRESLRTTLSSSDTHTTAALANSLAEALPEFYCSVLVFVVKAKRYLESSSNLAKVANALRTFSDYLKPLIDEVAEKEALVKEGANMATMEKIKAQSKVLLDLEDLMTRFNAQFSSVTDDIKAMRSQFDHIRDEEAQHWLNAERPEALYDINLQHRLDGTCDWILLKEDYQNWERGAGARNLWVMGIPGAGKTVLSASLISDLTRRKGSSIVVLYFFFRNGDVKTTEPVEMVASLISQLIRTTVTDPDRTRLLRIIKEVVHREASFEDRGRNLKNLWRAFGDMLQGYSSEVIVLLDALDECNNPPKISEYVLQKEVNARFLVTGRQHVSECFHGKHNVATIKMETMEDIKKFIIEKVAQLPKLNPHADEIIQTVNENAAGMFRYAALVLAELNQPSRKNLSERLKMMPKGIIGMYELILRRLGPRKDAEEIQLFGPKDENEDEKESLHIRKRVLTWVAMGRRPMRVCEMQYACATVDGATFDPSTVSLPSKEDILNACGSLVEIFDGDKLRFTHLTVKEFLLLAPTAFSLQDQRVADVLIDTGTAHASIAFTCVTQLCSQCLFNIRTARQAVELSPLAYAIDNCFEHAREATPVSKDLEKAFGLFFWGLNVFDGSYKTLHTSAAFTEWRKKYRIIGNYHIAIGREGTPLHVAAFYGLVGILEYACTYPQGLDFTALNDVAGGFSPLVLAFLAPPRQVKPVVELLLSEPTVASGINSVEGPSKSTPLAFALQYGREDIAQLILGKDGVEVNHVDQKGYSALDYAVEVGSHETVELLKAKGAISGSKIRSQH</sequence>
<dbReference type="SUPFAM" id="SSF52540">
    <property type="entry name" value="P-loop containing nucleoside triphosphate hydrolases"/>
    <property type="match status" value="1"/>
</dbReference>
<feature type="compositionally biased region" description="Basic and acidic residues" evidence="2">
    <location>
        <begin position="64"/>
        <end position="77"/>
    </location>
</feature>
<dbReference type="InterPro" id="IPR054471">
    <property type="entry name" value="GPIID_WHD"/>
</dbReference>
<organism evidence="4 5">
    <name type="scientific">Sphaerosporella brunnea</name>
    <dbReference type="NCBI Taxonomy" id="1250544"/>
    <lineage>
        <taxon>Eukaryota</taxon>
        <taxon>Fungi</taxon>
        <taxon>Dikarya</taxon>
        <taxon>Ascomycota</taxon>
        <taxon>Pezizomycotina</taxon>
        <taxon>Pezizomycetes</taxon>
        <taxon>Pezizales</taxon>
        <taxon>Pyronemataceae</taxon>
        <taxon>Sphaerosporella</taxon>
    </lineage>
</organism>
<dbReference type="EMBL" id="VXIS01000124">
    <property type="protein sequence ID" value="KAA8902942.1"/>
    <property type="molecule type" value="Genomic_DNA"/>
</dbReference>
<dbReference type="PANTHER" id="PTHR10039">
    <property type="entry name" value="AMELOGENIN"/>
    <property type="match status" value="1"/>
</dbReference>
<evidence type="ECO:0000313" key="5">
    <source>
        <dbReference type="Proteomes" id="UP000326924"/>
    </source>
</evidence>
<dbReference type="InterPro" id="IPR056125">
    <property type="entry name" value="DUF7708"/>
</dbReference>